<dbReference type="Proteomes" id="UP000575397">
    <property type="component" value="Unassembled WGS sequence"/>
</dbReference>
<dbReference type="GO" id="GO:0019284">
    <property type="term" value="P:L-methionine salvage from S-adenosylmethionine"/>
    <property type="evidence" value="ECO:0007669"/>
    <property type="project" value="TreeGrafter"/>
</dbReference>
<proteinExistence type="predicted"/>
<dbReference type="InterPro" id="IPR010049">
    <property type="entry name" value="MTA_SAH_Nsdase"/>
</dbReference>
<dbReference type="GO" id="GO:0008782">
    <property type="term" value="F:adenosylhomocysteine nucleosidase activity"/>
    <property type="evidence" value="ECO:0007669"/>
    <property type="project" value="UniProtKB-EC"/>
</dbReference>
<keyword evidence="5" id="KW-0486">Methionine biosynthesis</keyword>
<name>A0A7Y0US30_9ACTO</name>
<evidence type="ECO:0000256" key="4">
    <source>
        <dbReference type="ARBA" id="ARBA00022801"/>
    </source>
</evidence>
<keyword evidence="3" id="KW-0028">Amino-acid biosynthesis</keyword>
<dbReference type="NCBIfam" id="TIGR01704">
    <property type="entry name" value="MTA_SAH-Nsdase"/>
    <property type="match status" value="1"/>
</dbReference>
<dbReference type="UniPathway" id="UPA00904">
    <property type="reaction ID" value="UER00871"/>
</dbReference>
<dbReference type="SUPFAM" id="SSF53167">
    <property type="entry name" value="Purine and uridine phosphorylases"/>
    <property type="match status" value="1"/>
</dbReference>
<evidence type="ECO:0000259" key="6">
    <source>
        <dbReference type="Pfam" id="PF01048"/>
    </source>
</evidence>
<dbReference type="Gene3D" id="3.40.50.1580">
    <property type="entry name" value="Nucleoside phosphorylase domain"/>
    <property type="match status" value="1"/>
</dbReference>
<comment type="caution">
    <text evidence="7">The sequence shown here is derived from an EMBL/GenBank/DDBJ whole genome shotgun (WGS) entry which is preliminary data.</text>
</comment>
<dbReference type="InterPro" id="IPR035994">
    <property type="entry name" value="Nucleoside_phosphorylase_sf"/>
</dbReference>
<dbReference type="Pfam" id="PF01048">
    <property type="entry name" value="PNP_UDP_1"/>
    <property type="match status" value="1"/>
</dbReference>
<dbReference type="PANTHER" id="PTHR46832:SF1">
    <property type="entry name" value="5'-METHYLTHIOADENOSINE_S-ADENOSYLHOMOCYSTEINE NUCLEOSIDASE"/>
    <property type="match status" value="1"/>
</dbReference>
<reference evidence="7 8" key="1">
    <citation type="submission" date="2020-04" db="EMBL/GenBank/DDBJ databases">
        <title>Antimicrobial susceptibility and clonality of vaginal-derived multi-drug resistant Mobiluncus isolates in China.</title>
        <authorList>
            <person name="Zhang X."/>
        </authorList>
    </citation>
    <scope>NUCLEOTIDE SEQUENCE [LARGE SCALE GENOMIC DNA]</scope>
    <source>
        <strain evidence="7 8">12</strain>
    </source>
</reference>
<dbReference type="PANTHER" id="PTHR46832">
    <property type="entry name" value="5'-METHYLTHIOADENOSINE/S-ADENOSYLHOMOCYSTEINE NUCLEOSIDASE"/>
    <property type="match status" value="1"/>
</dbReference>
<accession>A0A7Y0US30</accession>
<dbReference type="CDD" id="cd09008">
    <property type="entry name" value="MTAN"/>
    <property type="match status" value="1"/>
</dbReference>
<dbReference type="InterPro" id="IPR000845">
    <property type="entry name" value="Nucleoside_phosphorylase_d"/>
</dbReference>
<evidence type="ECO:0000256" key="5">
    <source>
        <dbReference type="ARBA" id="ARBA00023167"/>
    </source>
</evidence>
<gene>
    <name evidence="7" type="primary">mtnN</name>
    <name evidence="7" type="ORF">HHJ77_01675</name>
</gene>
<feature type="domain" description="Nucleoside phosphorylase" evidence="6">
    <location>
        <begin position="26"/>
        <end position="231"/>
    </location>
</feature>
<dbReference type="GO" id="GO:0019509">
    <property type="term" value="P:L-methionine salvage from methylthioadenosine"/>
    <property type="evidence" value="ECO:0007669"/>
    <property type="project" value="UniProtKB-UniPathway"/>
</dbReference>
<protein>
    <recommendedName>
        <fullName evidence="2">adenosylhomocysteine nucleosidase</fullName>
        <ecNumber evidence="2">3.2.2.9</ecNumber>
    </recommendedName>
</protein>
<dbReference type="GO" id="GO:0008930">
    <property type="term" value="F:methylthioadenosine nucleosidase activity"/>
    <property type="evidence" value="ECO:0007669"/>
    <property type="project" value="InterPro"/>
</dbReference>
<evidence type="ECO:0000313" key="7">
    <source>
        <dbReference type="EMBL" id="NMX02675.1"/>
    </source>
</evidence>
<dbReference type="AlphaFoldDB" id="A0A7Y0US30"/>
<organism evidence="7 8">
    <name type="scientific">Mobiluncus mulieris</name>
    <dbReference type="NCBI Taxonomy" id="2052"/>
    <lineage>
        <taxon>Bacteria</taxon>
        <taxon>Bacillati</taxon>
        <taxon>Actinomycetota</taxon>
        <taxon>Actinomycetes</taxon>
        <taxon>Actinomycetales</taxon>
        <taxon>Actinomycetaceae</taxon>
        <taxon>Mobiluncus</taxon>
    </lineage>
</organism>
<keyword evidence="7" id="KW-0326">Glycosidase</keyword>
<dbReference type="EMBL" id="JABCUS010000003">
    <property type="protein sequence ID" value="NMX02675.1"/>
    <property type="molecule type" value="Genomic_DNA"/>
</dbReference>
<dbReference type="GO" id="GO:0005829">
    <property type="term" value="C:cytosol"/>
    <property type="evidence" value="ECO:0007669"/>
    <property type="project" value="TreeGrafter"/>
</dbReference>
<evidence type="ECO:0000256" key="1">
    <source>
        <dbReference type="ARBA" id="ARBA00004945"/>
    </source>
</evidence>
<keyword evidence="4 7" id="KW-0378">Hydrolase</keyword>
<sequence length="259" mass="27164">MQRRIVSPFPDLQIPLAPARIPVLAIITAAMEEEATPIREIAAAKGNVVRLGLKGSLQLLTVEDATLALVTTGIGLTNAASSLTAALSYVSPRYIFSCGSAGGLDAKATVGEVTASSDCVYGRADAREFGYELGQVPGMPASYVADEDLLSRFTALPAQLGHTTTRAGRFLSSDCFVSAELAVEFRKLFPSAITADMESTALAQVAAGVEVPFLAIRGISDLCGPEAAADNYQRAPEVSRLSFLVALCLIGLREPEEIA</sequence>
<dbReference type="EC" id="3.2.2.9" evidence="2"/>
<comment type="pathway">
    <text evidence="1">Amino-acid biosynthesis; L-methionine biosynthesis via salvage pathway; S-methyl-5-thio-alpha-D-ribose 1-phosphate from S-methyl-5'-thioadenosine (hydrolase route): step 1/2.</text>
</comment>
<evidence type="ECO:0000256" key="3">
    <source>
        <dbReference type="ARBA" id="ARBA00022605"/>
    </source>
</evidence>
<evidence type="ECO:0000313" key="8">
    <source>
        <dbReference type="Proteomes" id="UP000575397"/>
    </source>
</evidence>
<dbReference type="GO" id="GO:0009164">
    <property type="term" value="P:nucleoside catabolic process"/>
    <property type="evidence" value="ECO:0007669"/>
    <property type="project" value="InterPro"/>
</dbReference>
<evidence type="ECO:0000256" key="2">
    <source>
        <dbReference type="ARBA" id="ARBA00011974"/>
    </source>
</evidence>